<dbReference type="GO" id="GO:0046872">
    <property type="term" value="F:metal ion binding"/>
    <property type="evidence" value="ECO:0007669"/>
    <property type="project" value="UniProtKB-KW"/>
</dbReference>
<dbReference type="EMBL" id="CP000245">
    <property type="protein sequence ID" value="AEG91077.1"/>
    <property type="molecule type" value="Genomic_DNA"/>
</dbReference>
<evidence type="ECO:0000313" key="12">
    <source>
        <dbReference type="Proteomes" id="UP000008385"/>
    </source>
</evidence>
<comment type="similarity">
    <text evidence="9">Belongs to the MntA antitoxin family.</text>
</comment>
<dbReference type="PANTHER" id="PTHR33571">
    <property type="entry name" value="SSL8005 PROTEIN"/>
    <property type="match status" value="1"/>
</dbReference>
<keyword evidence="5" id="KW-0479">Metal-binding</keyword>
<keyword evidence="12" id="KW-1185">Reference proteome</keyword>
<evidence type="ECO:0000256" key="4">
    <source>
        <dbReference type="ARBA" id="ARBA00022695"/>
    </source>
</evidence>
<evidence type="ECO:0000256" key="7">
    <source>
        <dbReference type="ARBA" id="ARBA00022840"/>
    </source>
</evidence>
<feature type="domain" description="Polymerase nucleotidyl transferase" evidence="10">
    <location>
        <begin position="23"/>
        <end position="99"/>
    </location>
</feature>
<dbReference type="SUPFAM" id="SSF81301">
    <property type="entry name" value="Nucleotidyltransferase"/>
    <property type="match status" value="1"/>
</dbReference>
<dbReference type="PATRIC" id="fig|365046.3.peg.18"/>
<comment type="cofactor">
    <cofactor evidence="1">
        <name>Mg(2+)</name>
        <dbReference type="ChEBI" id="CHEBI:18420"/>
    </cofactor>
</comment>
<dbReference type="InterPro" id="IPR043519">
    <property type="entry name" value="NT_sf"/>
</dbReference>
<evidence type="ECO:0000259" key="10">
    <source>
        <dbReference type="Pfam" id="PF01909"/>
    </source>
</evidence>
<evidence type="ECO:0000256" key="8">
    <source>
        <dbReference type="ARBA" id="ARBA00022842"/>
    </source>
</evidence>
<dbReference type="GO" id="GO:0016779">
    <property type="term" value="F:nucleotidyltransferase activity"/>
    <property type="evidence" value="ECO:0007669"/>
    <property type="project" value="UniProtKB-KW"/>
</dbReference>
<dbReference type="InterPro" id="IPR002934">
    <property type="entry name" value="Polymerase_NTP_transf_dom"/>
</dbReference>
<dbReference type="HOGENOM" id="CLU_130257_4_0_4"/>
<evidence type="ECO:0000256" key="9">
    <source>
        <dbReference type="ARBA" id="ARBA00038276"/>
    </source>
</evidence>
<dbReference type="GO" id="GO:0005524">
    <property type="term" value="F:ATP binding"/>
    <property type="evidence" value="ECO:0007669"/>
    <property type="project" value="UniProtKB-KW"/>
</dbReference>
<dbReference type="Proteomes" id="UP000008385">
    <property type="component" value="Chromosome"/>
</dbReference>
<protein>
    <recommendedName>
        <fullName evidence="10">Polymerase nucleotidyl transferase domain-containing protein</fullName>
    </recommendedName>
</protein>
<keyword evidence="2" id="KW-1277">Toxin-antitoxin system</keyword>
<dbReference type="STRING" id="365046.Rta_00170"/>
<dbReference type="CDD" id="cd05403">
    <property type="entry name" value="NT_KNTase_like"/>
    <property type="match status" value="1"/>
</dbReference>
<dbReference type="PANTHER" id="PTHR33571:SF12">
    <property type="entry name" value="BSL3053 PROTEIN"/>
    <property type="match status" value="1"/>
</dbReference>
<keyword evidence="6" id="KW-0547">Nucleotide-binding</keyword>
<proteinExistence type="inferred from homology"/>
<dbReference type="KEGG" id="rta:Rta_00170"/>
<dbReference type="Gene3D" id="3.30.460.10">
    <property type="entry name" value="Beta Polymerase, domain 2"/>
    <property type="match status" value="1"/>
</dbReference>
<reference evidence="12" key="1">
    <citation type="submission" date="2006-01" db="EMBL/GenBank/DDBJ databases">
        <title>Genome of the cyst-dividing bacterium Ramlibacter tataouinensis.</title>
        <authorList>
            <person name="Barakat M."/>
            <person name="Ortet P."/>
            <person name="De Luca G."/>
            <person name="Jourlin-Castelli C."/>
            <person name="Ansaldi M."/>
            <person name="Py B."/>
            <person name="Fichant G."/>
            <person name="Coutinho P."/>
            <person name="Voulhoux R."/>
            <person name="Bastien O."/>
            <person name="Roy S."/>
            <person name="Marechal E."/>
            <person name="Henrissat B."/>
            <person name="Quentin Y."/>
            <person name="Noirot P."/>
            <person name="Filloux A."/>
            <person name="Mejean V."/>
            <person name="DuBow M."/>
            <person name="Barras F."/>
            <person name="Heulin T."/>
        </authorList>
    </citation>
    <scope>NUCLEOTIDE SEQUENCE [LARGE SCALE GENOMIC DNA]</scope>
    <source>
        <strain evidence="12">ATCC BAA-407 / DSM 14655 / LMG 21543 / TTB310</strain>
    </source>
</reference>
<dbReference type="InterPro" id="IPR052038">
    <property type="entry name" value="Type-VII_TA_antitoxin"/>
</dbReference>
<sequence>MLATLCPPMHPLIDQKRAEILGICRRHPVRRLEVFGSAARGWDFDPATSDADFLVEFAPESKRGLEAYFALKSDLEQLLQRPVDLVEPATLRNPYLLANVNSTREVVYAA</sequence>
<keyword evidence="3" id="KW-0808">Transferase</keyword>
<dbReference type="Pfam" id="PF01909">
    <property type="entry name" value="NTP_transf_2"/>
    <property type="match status" value="1"/>
</dbReference>
<evidence type="ECO:0000313" key="11">
    <source>
        <dbReference type="EMBL" id="AEG91077.1"/>
    </source>
</evidence>
<name>F5Y2A3_RAMTT</name>
<keyword evidence="4" id="KW-0548">Nucleotidyltransferase</keyword>
<dbReference type="eggNOG" id="COG1669">
    <property type="taxonomic scope" value="Bacteria"/>
</dbReference>
<evidence type="ECO:0000256" key="6">
    <source>
        <dbReference type="ARBA" id="ARBA00022741"/>
    </source>
</evidence>
<evidence type="ECO:0000256" key="2">
    <source>
        <dbReference type="ARBA" id="ARBA00022649"/>
    </source>
</evidence>
<keyword evidence="8" id="KW-0460">Magnesium</keyword>
<keyword evidence="7" id="KW-0067">ATP-binding</keyword>
<gene>
    <name evidence="11" type="ordered locus">Rta_00170</name>
</gene>
<accession>F5Y2A3</accession>
<evidence type="ECO:0000256" key="1">
    <source>
        <dbReference type="ARBA" id="ARBA00001946"/>
    </source>
</evidence>
<reference evidence="11 12" key="2">
    <citation type="journal article" date="2011" name="PLoS ONE">
        <title>The Cyst-Dividing Bacterium Ramlibacter tataouinensis TTB310 Genome Reveals a Well-Stocked Toolbox for Adaptation to a Desert Environment.</title>
        <authorList>
            <person name="De Luca G."/>
            <person name="Barakat M."/>
            <person name="Ortet P."/>
            <person name="Fochesato S."/>
            <person name="Jourlin-Castelli C."/>
            <person name="Ansaldi M."/>
            <person name="Py B."/>
            <person name="Fichant G."/>
            <person name="Coutinho P.M."/>
            <person name="Voulhoux R."/>
            <person name="Bastien O."/>
            <person name="Marechal E."/>
            <person name="Henrissat B."/>
            <person name="Quentin Y."/>
            <person name="Noirot P."/>
            <person name="Filloux A."/>
            <person name="Mejean V."/>
            <person name="Dubow M.S."/>
            <person name="Barras F."/>
            <person name="Barbe V."/>
            <person name="Weissenbach J."/>
            <person name="Mihalcescu I."/>
            <person name="Vermeglio A."/>
            <person name="Achouak W."/>
            <person name="Heulin T."/>
        </authorList>
    </citation>
    <scope>NUCLEOTIDE SEQUENCE [LARGE SCALE GENOMIC DNA]</scope>
    <source>
        <strain evidence="12">ATCC BAA-407 / DSM 14655 / LMG 21543 / TTB310</strain>
    </source>
</reference>
<evidence type="ECO:0000256" key="3">
    <source>
        <dbReference type="ARBA" id="ARBA00022679"/>
    </source>
</evidence>
<dbReference type="AlphaFoldDB" id="F5Y2A3"/>
<evidence type="ECO:0000256" key="5">
    <source>
        <dbReference type="ARBA" id="ARBA00022723"/>
    </source>
</evidence>
<organism evidence="11 12">
    <name type="scientific">Ramlibacter tataouinensis (strain ATCC BAA-407 / DSM 14655 / LMG 21543 / TTB310)</name>
    <dbReference type="NCBI Taxonomy" id="365046"/>
    <lineage>
        <taxon>Bacteria</taxon>
        <taxon>Pseudomonadati</taxon>
        <taxon>Pseudomonadota</taxon>
        <taxon>Betaproteobacteria</taxon>
        <taxon>Burkholderiales</taxon>
        <taxon>Comamonadaceae</taxon>
        <taxon>Ramlibacter</taxon>
    </lineage>
</organism>